<evidence type="ECO:0000313" key="1">
    <source>
        <dbReference type="EMBL" id="CAD2214843.1"/>
    </source>
</evidence>
<dbReference type="VEuPathDB" id="TriTrypDB:ADEAN_000229400"/>
<proteinExistence type="predicted"/>
<accession>A0A7G2C7Y4</accession>
<reference evidence="1 2" key="1">
    <citation type="submission" date="2020-08" db="EMBL/GenBank/DDBJ databases">
        <authorList>
            <person name="Newling K."/>
            <person name="Davey J."/>
            <person name="Forrester S."/>
        </authorList>
    </citation>
    <scope>NUCLEOTIDE SEQUENCE [LARGE SCALE GENOMIC DNA]</scope>
    <source>
        <strain evidence="2">Crithidia deanei Carvalho (ATCC PRA-265)</strain>
    </source>
</reference>
<dbReference type="AlphaFoldDB" id="A0A7G2C7Y4"/>
<sequence length="804" mass="90982">MTESEQSWRLLFDIALSHGESLATSQLTFNGLDNMLRGSKLLGAKCGIYPEYVERLWERYSQPLVVKVVDHSLDDREYLYTRGTLKFSGFSDIMNLLSVRCYQTHLSSKLMKQGTEDLKEIISLSAESKVNLRESVEYTAKEYLKSYVYAHTVHKRSIIRLRPELNGWPGYIQSVVTHLIASYEASVIVPLFSRFSTQDAANAGDGILSKERYLDFLDVVFGDAFTPIQQTSAIAIFDYNQFTRTSDWLDCSMLERNVEFDKALKLSITEKGKIPPMLSLENFVDVLLLLSVVAFSDTRVFPHHRTICAKVWSLFELYLCPAVQTEQLAVDPVLTGYYKNVKPAVSFLYPSRVPIEIVSSFLLSGFALQWPSSGETEESFSAASPPRIINRDLAKAVAQRRAAQDEILRRAYREEEPEMTFSVAERAAKLFSDQFDTSHRAKYEDPASVEHTSPCALYMNETHIGKYLLCDESHVEFEIPPTFRDINGFRIAVNFVEKTEKGTYSFVFTPVDKVTLALRDPNDPRKEYGTTDLVLMSTSVQQMVDLSAVNLLRSVFNEEVNRSKSEEVEEASPKKDESFLTLESFTNVCQTLRIVNHTSTASASLSCQAAADYYLAAKEAAGDRRGRSSVDVRQKIHFNTFVCLVVEVILIRTGASANDIPDVSHLLQVALTSYLDSLGKNGEGASKRSVMKVEAALPYNGRIDVPYQQSLHRRNGDKTEMDQRREELIQKIVSSRKEKSKTLHCILPPFPATESDANSLSPFHPEEESDIMKKTLNDCVVEMRNQFLNEAVQIRKPDFQKMKL</sequence>
<gene>
    <name evidence="1" type="ORF">ADEAN_000229400</name>
</gene>
<name>A0A7G2C7Y4_9TRYP</name>
<dbReference type="Proteomes" id="UP000515908">
    <property type="component" value="Chromosome 04"/>
</dbReference>
<keyword evidence="2" id="KW-1185">Reference proteome</keyword>
<evidence type="ECO:0000313" key="2">
    <source>
        <dbReference type="Proteomes" id="UP000515908"/>
    </source>
</evidence>
<organism evidence="1 2">
    <name type="scientific">Angomonas deanei</name>
    <dbReference type="NCBI Taxonomy" id="59799"/>
    <lineage>
        <taxon>Eukaryota</taxon>
        <taxon>Discoba</taxon>
        <taxon>Euglenozoa</taxon>
        <taxon>Kinetoplastea</taxon>
        <taxon>Metakinetoplastina</taxon>
        <taxon>Trypanosomatida</taxon>
        <taxon>Trypanosomatidae</taxon>
        <taxon>Strigomonadinae</taxon>
        <taxon>Angomonas</taxon>
    </lineage>
</organism>
<dbReference type="EMBL" id="LR877148">
    <property type="protein sequence ID" value="CAD2214843.1"/>
    <property type="molecule type" value="Genomic_DNA"/>
</dbReference>
<protein>
    <submittedName>
        <fullName evidence="1">Uncharacterized protein</fullName>
    </submittedName>
</protein>